<dbReference type="CDD" id="cd00067">
    <property type="entry name" value="GAL4"/>
    <property type="match status" value="1"/>
</dbReference>
<evidence type="ECO:0008006" key="14">
    <source>
        <dbReference type="Google" id="ProtNLM"/>
    </source>
</evidence>
<dbReference type="GO" id="GO:0000978">
    <property type="term" value="F:RNA polymerase II cis-regulatory region sequence-specific DNA binding"/>
    <property type="evidence" value="ECO:0007669"/>
    <property type="project" value="InterPro"/>
</dbReference>
<comment type="caution">
    <text evidence="12">The sequence shown here is derived from an EMBL/GenBank/DDBJ whole genome shotgun (WGS) entry which is preliminary data.</text>
</comment>
<feature type="compositionally biased region" description="Pro residues" evidence="8">
    <location>
        <begin position="1"/>
        <end position="13"/>
    </location>
</feature>
<dbReference type="FunFam" id="3.30.160.60:FF:000446">
    <property type="entry name" value="Zinc finger protein"/>
    <property type="match status" value="1"/>
</dbReference>
<dbReference type="Gene3D" id="4.10.240.10">
    <property type="entry name" value="Zn(2)-C6 fungal-type DNA-binding domain"/>
    <property type="match status" value="1"/>
</dbReference>
<dbReference type="CDD" id="cd12148">
    <property type="entry name" value="fungal_TF_MHR"/>
    <property type="match status" value="1"/>
</dbReference>
<keyword evidence="3" id="KW-0677">Repeat</keyword>
<dbReference type="GO" id="GO:0008270">
    <property type="term" value="F:zinc ion binding"/>
    <property type="evidence" value="ECO:0007669"/>
    <property type="project" value="UniProtKB-KW"/>
</dbReference>
<dbReference type="SUPFAM" id="SSF57667">
    <property type="entry name" value="beta-beta-alpha zinc fingers"/>
    <property type="match status" value="1"/>
</dbReference>
<dbReference type="PROSITE" id="PS50157">
    <property type="entry name" value="ZINC_FINGER_C2H2_2"/>
    <property type="match status" value="2"/>
</dbReference>
<dbReference type="GO" id="GO:0000785">
    <property type="term" value="C:chromatin"/>
    <property type="evidence" value="ECO:0007669"/>
    <property type="project" value="TreeGrafter"/>
</dbReference>
<proteinExistence type="predicted"/>
<dbReference type="SMART" id="SM00066">
    <property type="entry name" value="GAL4"/>
    <property type="match status" value="1"/>
</dbReference>
<dbReference type="EMBL" id="JAFJYH010000121">
    <property type="protein sequence ID" value="KAG4418758.1"/>
    <property type="molecule type" value="Genomic_DNA"/>
</dbReference>
<name>A0A8H7TH36_9HELO</name>
<feature type="compositionally biased region" description="Polar residues" evidence="8">
    <location>
        <begin position="237"/>
        <end position="247"/>
    </location>
</feature>
<feature type="domain" description="C2H2-type" evidence="11">
    <location>
        <begin position="104"/>
        <end position="124"/>
    </location>
</feature>
<dbReference type="GO" id="GO:0005634">
    <property type="term" value="C:nucleus"/>
    <property type="evidence" value="ECO:0007669"/>
    <property type="project" value="UniProtKB-SubCell"/>
</dbReference>
<comment type="subcellular location">
    <subcellularLocation>
        <location evidence="1">Nucleus</location>
    </subcellularLocation>
</comment>
<dbReference type="PROSITE" id="PS00463">
    <property type="entry name" value="ZN2_CY6_FUNGAL_1"/>
    <property type="match status" value="1"/>
</dbReference>
<dbReference type="GO" id="GO:0000981">
    <property type="term" value="F:DNA-binding transcription factor activity, RNA polymerase II-specific"/>
    <property type="evidence" value="ECO:0007669"/>
    <property type="project" value="InterPro"/>
</dbReference>
<evidence type="ECO:0000313" key="13">
    <source>
        <dbReference type="Proteomes" id="UP000664132"/>
    </source>
</evidence>
<accession>A0A8H7TH36</accession>
<dbReference type="GO" id="GO:0006351">
    <property type="term" value="P:DNA-templated transcription"/>
    <property type="evidence" value="ECO:0007669"/>
    <property type="project" value="InterPro"/>
</dbReference>
<dbReference type="OrthoDB" id="654211at2759"/>
<keyword evidence="2" id="KW-0479">Metal-binding</keyword>
<dbReference type="Pfam" id="PF00172">
    <property type="entry name" value="Zn_clus"/>
    <property type="match status" value="1"/>
</dbReference>
<protein>
    <recommendedName>
        <fullName evidence="14">Zn(2)-C6 fungal-type domain-containing protein</fullName>
    </recommendedName>
</protein>
<keyword evidence="5" id="KW-0862">Zinc</keyword>
<evidence type="ECO:0000256" key="1">
    <source>
        <dbReference type="ARBA" id="ARBA00004123"/>
    </source>
</evidence>
<gene>
    <name evidence="12" type="ORF">IFR04_008120</name>
</gene>
<dbReference type="SUPFAM" id="SSF57701">
    <property type="entry name" value="Zn2/Cys6 DNA-binding domain"/>
    <property type="match status" value="1"/>
</dbReference>
<evidence type="ECO:0000259" key="11">
    <source>
        <dbReference type="PROSITE" id="PS50157"/>
    </source>
</evidence>
<dbReference type="Pfam" id="PF04082">
    <property type="entry name" value="Fungal_trans"/>
    <property type="match status" value="1"/>
</dbReference>
<reference evidence="12" key="1">
    <citation type="submission" date="2021-02" db="EMBL/GenBank/DDBJ databases">
        <title>Genome sequence Cadophora malorum strain M34.</title>
        <authorList>
            <person name="Stefanovic E."/>
            <person name="Vu D."/>
            <person name="Scully C."/>
            <person name="Dijksterhuis J."/>
            <person name="Roader J."/>
            <person name="Houbraken J."/>
        </authorList>
    </citation>
    <scope>NUCLEOTIDE SEQUENCE</scope>
    <source>
        <strain evidence="12">M34</strain>
    </source>
</reference>
<dbReference type="Gene3D" id="3.30.160.60">
    <property type="entry name" value="Classic Zinc Finger"/>
    <property type="match status" value="1"/>
</dbReference>
<feature type="region of interest" description="Disordered" evidence="8">
    <location>
        <begin position="215"/>
        <end position="249"/>
    </location>
</feature>
<dbReference type="AlphaFoldDB" id="A0A8H7TH36"/>
<evidence type="ECO:0000256" key="9">
    <source>
        <dbReference type="SAM" id="Phobius"/>
    </source>
</evidence>
<evidence type="ECO:0000256" key="5">
    <source>
        <dbReference type="ARBA" id="ARBA00022833"/>
    </source>
</evidence>
<keyword evidence="13" id="KW-1185">Reference proteome</keyword>
<dbReference type="Proteomes" id="UP000664132">
    <property type="component" value="Unassembled WGS sequence"/>
</dbReference>
<sequence length="788" mass="88725">MDAASPPPPPLSPPISAFAPDTNITARGPTPSNAYPMETSASARLTGSPPRLNVSVASRPSAPKRGRPRRTSASPYACIYCSAIFQRQEHLNRHALAHEQRRPHRCEACGKGFSRGDVLSRHRRSCKVARTSNFQFGPKTPIPRRACQECREAKSKCSGGPKCERCIATGVQCAFGNIGESHASTASVSSMEDQDVDSGVQRAAAASHISPALVVPDEPFGLPPSSEGAYNREEFNGTYSGDNTNDSQLDHPQLRSARPPVEINQQDDLTGMILGHTPESFADASFQLDQFDFMMFRTMFEDPQEHQNFELTSEFPGDFLSLEPNQGAIQGSEPGDLGLQSHQVWQNLPSGLNIGQLDPLEGHRSVIIDFISHSNADLRRYDDFLSSERMRSFLWSYFTHFHDHTPILHLPTWTMATTSTTLIFAMVLIGAKYSRNLLIKDHISQELCDAASRFIWSSYQAEILEENVRIGLEDLQGLYLLALLNTCYSPNRRPKTSDFRRLVDIARSGGYFDEISDLVEMHSIEWEEWTYQESRRRTAFTIFLLDAMRTVFFGERPNLNAYDVRLRLPCHENVFRATNSTDWKGAMPLCADLTTFQFPIVISSLLSITATDCLGLYSVMGSFIVLHGILVFIWERQQFDNRTRGVGHAESMVIQQLAKENNDVANHALNSWKSNWNTTVSNSLSSMSSGLYRDRAIAYWFLGRLLNSEDKKQVQLVTGKRLKVWSMRIPRIMKHLIIKLDRGQLEDTENIRELRAECLDNNSGEEHEEAEGEEGMDLLNIRFIMKSK</sequence>
<keyword evidence="4 7" id="KW-0863">Zinc-finger</keyword>
<keyword evidence="9" id="KW-1133">Transmembrane helix</keyword>
<feature type="domain" description="Zn(2)-C6 fungal-type" evidence="10">
    <location>
        <begin position="146"/>
        <end position="175"/>
    </location>
</feature>
<feature type="region of interest" description="Disordered" evidence="8">
    <location>
        <begin position="1"/>
        <end position="72"/>
    </location>
</feature>
<evidence type="ECO:0000256" key="7">
    <source>
        <dbReference type="PROSITE-ProRule" id="PRU00042"/>
    </source>
</evidence>
<dbReference type="InterPro" id="IPR036864">
    <property type="entry name" value="Zn2-C6_fun-type_DNA-bd_sf"/>
</dbReference>
<evidence type="ECO:0000256" key="3">
    <source>
        <dbReference type="ARBA" id="ARBA00022737"/>
    </source>
</evidence>
<dbReference type="InterPro" id="IPR013087">
    <property type="entry name" value="Znf_C2H2_type"/>
</dbReference>
<dbReference type="InterPro" id="IPR051059">
    <property type="entry name" value="VerF-like"/>
</dbReference>
<evidence type="ECO:0000256" key="4">
    <source>
        <dbReference type="ARBA" id="ARBA00022771"/>
    </source>
</evidence>
<evidence type="ECO:0000256" key="8">
    <source>
        <dbReference type="SAM" id="MobiDB-lite"/>
    </source>
</evidence>
<dbReference type="InterPro" id="IPR036236">
    <property type="entry name" value="Znf_C2H2_sf"/>
</dbReference>
<keyword evidence="9" id="KW-0812">Transmembrane</keyword>
<dbReference type="PANTHER" id="PTHR40626">
    <property type="entry name" value="MIP31509P"/>
    <property type="match status" value="1"/>
</dbReference>
<dbReference type="InterPro" id="IPR001138">
    <property type="entry name" value="Zn2Cys6_DnaBD"/>
</dbReference>
<dbReference type="PANTHER" id="PTHR40626:SF3">
    <property type="entry name" value="TRANSCRIPTION FACTOR WITH C2H2 AND ZN(2)-CYS(6) DNA BINDING DOMAIN (EUROFUNG)-RELATED"/>
    <property type="match status" value="1"/>
</dbReference>
<keyword evidence="6" id="KW-0539">Nucleus</keyword>
<feature type="domain" description="C2H2-type" evidence="11">
    <location>
        <begin position="76"/>
        <end position="103"/>
    </location>
</feature>
<keyword evidence="9" id="KW-0472">Membrane</keyword>
<evidence type="ECO:0000313" key="12">
    <source>
        <dbReference type="EMBL" id="KAG4418758.1"/>
    </source>
</evidence>
<dbReference type="PROSITE" id="PS00028">
    <property type="entry name" value="ZINC_FINGER_C2H2_1"/>
    <property type="match status" value="1"/>
</dbReference>
<evidence type="ECO:0000256" key="6">
    <source>
        <dbReference type="ARBA" id="ARBA00023242"/>
    </source>
</evidence>
<evidence type="ECO:0000259" key="10">
    <source>
        <dbReference type="PROSITE" id="PS50048"/>
    </source>
</evidence>
<feature type="compositionally biased region" description="Polar residues" evidence="8">
    <location>
        <begin position="22"/>
        <end position="45"/>
    </location>
</feature>
<feature type="transmembrane region" description="Helical" evidence="9">
    <location>
        <begin position="614"/>
        <end position="634"/>
    </location>
</feature>
<dbReference type="InterPro" id="IPR007219">
    <property type="entry name" value="XnlR_reg_dom"/>
</dbReference>
<dbReference type="SMART" id="SM00355">
    <property type="entry name" value="ZnF_C2H2"/>
    <property type="match status" value="2"/>
</dbReference>
<dbReference type="PROSITE" id="PS50048">
    <property type="entry name" value="ZN2_CY6_FUNGAL_2"/>
    <property type="match status" value="1"/>
</dbReference>
<evidence type="ECO:0000256" key="2">
    <source>
        <dbReference type="ARBA" id="ARBA00022723"/>
    </source>
</evidence>
<organism evidence="12 13">
    <name type="scientific">Cadophora malorum</name>
    <dbReference type="NCBI Taxonomy" id="108018"/>
    <lineage>
        <taxon>Eukaryota</taxon>
        <taxon>Fungi</taxon>
        <taxon>Dikarya</taxon>
        <taxon>Ascomycota</taxon>
        <taxon>Pezizomycotina</taxon>
        <taxon>Leotiomycetes</taxon>
        <taxon>Helotiales</taxon>
        <taxon>Ploettnerulaceae</taxon>
        <taxon>Cadophora</taxon>
    </lineage>
</organism>